<comment type="caution">
    <text evidence="3">The sequence shown here is derived from an EMBL/GenBank/DDBJ whole genome shotgun (WGS) entry which is preliminary data.</text>
</comment>
<feature type="transmembrane region" description="Helical" evidence="1">
    <location>
        <begin position="215"/>
        <end position="234"/>
    </location>
</feature>
<dbReference type="InterPro" id="IPR050879">
    <property type="entry name" value="Acyltransferase_3"/>
</dbReference>
<evidence type="ECO:0000313" key="4">
    <source>
        <dbReference type="Proteomes" id="UP001596056"/>
    </source>
</evidence>
<dbReference type="RefSeq" id="WP_209840398.1">
    <property type="nucleotide sequence ID" value="NZ_JAGGJP010000007.1"/>
</dbReference>
<keyword evidence="3" id="KW-0012">Acyltransferase</keyword>
<feature type="transmembrane region" description="Helical" evidence="1">
    <location>
        <begin position="246"/>
        <end position="265"/>
    </location>
</feature>
<feature type="transmembrane region" description="Helical" evidence="1">
    <location>
        <begin position="80"/>
        <end position="102"/>
    </location>
</feature>
<dbReference type="InterPro" id="IPR002656">
    <property type="entry name" value="Acyl_transf_3_dom"/>
</dbReference>
<organism evidence="3 4">
    <name type="scientific">Rubellimicrobium aerolatum</name>
    <dbReference type="NCBI Taxonomy" id="490979"/>
    <lineage>
        <taxon>Bacteria</taxon>
        <taxon>Pseudomonadati</taxon>
        <taxon>Pseudomonadota</taxon>
        <taxon>Alphaproteobacteria</taxon>
        <taxon>Rhodobacterales</taxon>
        <taxon>Roseobacteraceae</taxon>
        <taxon>Rubellimicrobium</taxon>
    </lineage>
</organism>
<feature type="domain" description="Acyltransferase 3" evidence="2">
    <location>
        <begin position="3"/>
        <end position="328"/>
    </location>
</feature>
<dbReference type="EC" id="2.3.-.-" evidence="3"/>
<feature type="transmembrane region" description="Helical" evidence="1">
    <location>
        <begin position="122"/>
        <end position="146"/>
    </location>
</feature>
<protein>
    <submittedName>
        <fullName evidence="3">Acyltransferase family protein</fullName>
        <ecNumber evidence="3">2.3.-.-</ecNumber>
    </submittedName>
</protein>
<dbReference type="GO" id="GO:0016746">
    <property type="term" value="F:acyltransferase activity"/>
    <property type="evidence" value="ECO:0007669"/>
    <property type="project" value="UniProtKB-KW"/>
</dbReference>
<dbReference type="PANTHER" id="PTHR23028">
    <property type="entry name" value="ACETYLTRANSFERASE"/>
    <property type="match status" value="1"/>
</dbReference>
<proteinExistence type="predicted"/>
<feature type="transmembrane region" description="Helical" evidence="1">
    <location>
        <begin position="42"/>
        <end position="59"/>
    </location>
</feature>
<dbReference type="EMBL" id="JBHSNA010000007">
    <property type="protein sequence ID" value="MFC5566690.1"/>
    <property type="molecule type" value="Genomic_DNA"/>
</dbReference>
<name>A0ABW0SCS8_9RHOB</name>
<sequence length="351" mass="37520">MIQSIQYLRFLAAALVVLYHGTQSLSKDLHSTLFETWHAGSRGVDLFFVISGFIILHVTERSNASRGAFLLRRMTRVAPLYHAATLAMLAVALVAPSLLATTRIEPGHVIASLLFIPVDHPVAFSAFPLLPVGWTLNAEAQFYVLFALLLPLAPRARAVGVGGLILGLVLVGIALRPENQTLSSWTAPILIEFVFGLILGRLWHDLPPSRRSPGGLAAALALLGVGVAGLVLVPGEATSGVLLRDLRWLLAGLPAMAVVGGLLLLDRQGRIPTVPALRLLGDASYSLYICHFFVIGLLRAVWPRAWLGTWTSEAGFLAAALALSVVAALATHLAFEKPIGRMGARRRAVAA</sequence>
<feature type="transmembrane region" description="Helical" evidence="1">
    <location>
        <begin position="158"/>
        <end position="176"/>
    </location>
</feature>
<evidence type="ECO:0000256" key="1">
    <source>
        <dbReference type="SAM" id="Phobius"/>
    </source>
</evidence>
<accession>A0ABW0SCS8</accession>
<keyword evidence="1" id="KW-0812">Transmembrane</keyword>
<evidence type="ECO:0000313" key="3">
    <source>
        <dbReference type="EMBL" id="MFC5566690.1"/>
    </source>
</evidence>
<evidence type="ECO:0000259" key="2">
    <source>
        <dbReference type="Pfam" id="PF01757"/>
    </source>
</evidence>
<keyword evidence="1" id="KW-1133">Transmembrane helix</keyword>
<dbReference type="PANTHER" id="PTHR23028:SF131">
    <property type="entry name" value="BLR2367 PROTEIN"/>
    <property type="match status" value="1"/>
</dbReference>
<feature type="transmembrane region" description="Helical" evidence="1">
    <location>
        <begin position="182"/>
        <end position="203"/>
    </location>
</feature>
<keyword evidence="1" id="KW-0472">Membrane</keyword>
<feature type="transmembrane region" description="Helical" evidence="1">
    <location>
        <begin position="285"/>
        <end position="302"/>
    </location>
</feature>
<feature type="transmembrane region" description="Helical" evidence="1">
    <location>
        <begin position="314"/>
        <end position="335"/>
    </location>
</feature>
<dbReference type="Pfam" id="PF01757">
    <property type="entry name" value="Acyl_transf_3"/>
    <property type="match status" value="1"/>
</dbReference>
<dbReference type="Proteomes" id="UP001596056">
    <property type="component" value="Unassembled WGS sequence"/>
</dbReference>
<keyword evidence="4" id="KW-1185">Reference proteome</keyword>
<keyword evidence="3" id="KW-0808">Transferase</keyword>
<gene>
    <name evidence="3" type="ORF">ACFPOC_09725</name>
</gene>
<reference evidence="4" key="1">
    <citation type="journal article" date="2019" name="Int. J. Syst. Evol. Microbiol.">
        <title>The Global Catalogue of Microorganisms (GCM) 10K type strain sequencing project: providing services to taxonomists for standard genome sequencing and annotation.</title>
        <authorList>
            <consortium name="The Broad Institute Genomics Platform"/>
            <consortium name="The Broad Institute Genome Sequencing Center for Infectious Disease"/>
            <person name="Wu L."/>
            <person name="Ma J."/>
        </authorList>
    </citation>
    <scope>NUCLEOTIDE SEQUENCE [LARGE SCALE GENOMIC DNA]</scope>
    <source>
        <strain evidence="4">KACC 11588</strain>
    </source>
</reference>